<feature type="transmembrane region" description="Helical" evidence="6">
    <location>
        <begin position="121"/>
        <end position="139"/>
    </location>
</feature>
<evidence type="ECO:0000256" key="4">
    <source>
        <dbReference type="ARBA" id="ARBA00022989"/>
    </source>
</evidence>
<dbReference type="KEGG" id="aace:A0U92_07485"/>
<evidence type="ECO:0000256" key="5">
    <source>
        <dbReference type="ARBA" id="ARBA00023136"/>
    </source>
</evidence>
<evidence type="ECO:0000256" key="3">
    <source>
        <dbReference type="ARBA" id="ARBA00022692"/>
    </source>
</evidence>
<dbReference type="EMBL" id="CP014692">
    <property type="protein sequence ID" value="AQS84646.1"/>
    <property type="molecule type" value="Genomic_DNA"/>
</dbReference>
<proteinExistence type="inferred from homology"/>
<dbReference type="Proteomes" id="UP000188937">
    <property type="component" value="Chromosome"/>
</dbReference>
<dbReference type="NCBIfam" id="NF038013">
    <property type="entry name" value="AceTr_1"/>
    <property type="match status" value="1"/>
</dbReference>
<evidence type="ECO:0000313" key="8">
    <source>
        <dbReference type="Proteomes" id="UP000188937"/>
    </source>
</evidence>
<dbReference type="InterPro" id="IPR000791">
    <property type="entry name" value="Gpr1/Fun34/SatP-like"/>
</dbReference>
<feature type="transmembrane region" description="Helical" evidence="6">
    <location>
        <begin position="95"/>
        <end position="114"/>
    </location>
</feature>
<comment type="similarity">
    <text evidence="2">Belongs to the acetate uptake transporter (AceTr) (TC 2.A.96) family.</text>
</comment>
<keyword evidence="8" id="KW-1185">Reference proteome</keyword>
<comment type="subcellular location">
    <subcellularLocation>
        <location evidence="1">Membrane</location>
        <topology evidence="1">Multi-pass membrane protein</topology>
    </subcellularLocation>
</comment>
<reference evidence="7 8" key="1">
    <citation type="submission" date="2016-03" db="EMBL/GenBank/DDBJ databases">
        <title>Acetic acid bacteria sequencing.</title>
        <authorList>
            <person name="Brandt J."/>
            <person name="Jakob F."/>
            <person name="Vogel R.F."/>
        </authorList>
    </citation>
    <scope>NUCLEOTIDE SEQUENCE [LARGE SCALE GENOMIC DNA]</scope>
    <source>
        <strain evidence="7 8">TMW2.1153</strain>
    </source>
</reference>
<evidence type="ECO:0000313" key="7">
    <source>
        <dbReference type="EMBL" id="AQS84646.1"/>
    </source>
</evidence>
<dbReference type="AlphaFoldDB" id="A0A1U9KFU1"/>
<evidence type="ECO:0000256" key="6">
    <source>
        <dbReference type="SAM" id="Phobius"/>
    </source>
</evidence>
<keyword evidence="4 6" id="KW-1133">Transmembrane helix</keyword>
<keyword evidence="3 6" id="KW-0812">Transmembrane</keyword>
<keyword evidence="5 6" id="KW-0472">Membrane</keyword>
<dbReference type="GO" id="GO:0015360">
    <property type="term" value="F:acetate:proton symporter activity"/>
    <property type="evidence" value="ECO:0007669"/>
    <property type="project" value="TreeGrafter"/>
</dbReference>
<dbReference type="Pfam" id="PF01184">
    <property type="entry name" value="Gpr1_Fun34_YaaH"/>
    <property type="match status" value="1"/>
</dbReference>
<feature type="transmembrane region" description="Helical" evidence="6">
    <location>
        <begin position="145"/>
        <end position="166"/>
    </location>
</feature>
<dbReference type="eggNOG" id="COG1584">
    <property type="taxonomic scope" value="Bacteria"/>
</dbReference>
<gene>
    <name evidence="7" type="ORF">A0U92_07485</name>
</gene>
<sequence>MGRLANPGPLGLAGFGMTTILLNVCNAGFVPLNSSVLAMGLAFGGFAQMCAGLLEYPKGNTFGLTAFTSYGAFWISLVLLIFLPKFGLVAPATPAAMAAYLGVWGIFTVFMFVGTLKANRVLQFIFGSLTVLFGLLVAGEATGNAAITHFAGFEGLICGASALYLAMAEVLEEQFGHPILPIGAQHQPVASNNPVHSVRVAAE</sequence>
<dbReference type="PANTHER" id="PTHR30178">
    <property type="entry name" value="INNER MEMBRANE PROTEIN YAAH"/>
    <property type="match status" value="1"/>
</dbReference>
<organism evidence="7 8">
    <name type="scientific">Acetobacter aceti</name>
    <dbReference type="NCBI Taxonomy" id="435"/>
    <lineage>
        <taxon>Bacteria</taxon>
        <taxon>Pseudomonadati</taxon>
        <taxon>Pseudomonadota</taxon>
        <taxon>Alphaproteobacteria</taxon>
        <taxon>Acetobacterales</taxon>
        <taxon>Acetobacteraceae</taxon>
        <taxon>Acetobacter</taxon>
        <taxon>Acetobacter subgen. Acetobacter</taxon>
    </lineage>
</organism>
<evidence type="ECO:0008006" key="9">
    <source>
        <dbReference type="Google" id="ProtNLM"/>
    </source>
</evidence>
<dbReference type="GO" id="GO:0005886">
    <property type="term" value="C:plasma membrane"/>
    <property type="evidence" value="ECO:0007669"/>
    <property type="project" value="TreeGrafter"/>
</dbReference>
<dbReference type="OrthoDB" id="9787939at2"/>
<protein>
    <recommendedName>
        <fullName evidence="9">Acetate uptake transporter</fullName>
    </recommendedName>
</protein>
<accession>A0A1U9KFU1</accession>
<evidence type="ECO:0000256" key="1">
    <source>
        <dbReference type="ARBA" id="ARBA00004141"/>
    </source>
</evidence>
<name>A0A1U9KFU1_ACEAC</name>
<dbReference type="GO" id="GO:0071422">
    <property type="term" value="P:succinate transmembrane transport"/>
    <property type="evidence" value="ECO:0007669"/>
    <property type="project" value="TreeGrafter"/>
</dbReference>
<dbReference type="PANTHER" id="PTHR30178:SF3">
    <property type="entry name" value="SUCCINATE-ACETATE_PROTON SYMPORTER SATP"/>
    <property type="match status" value="1"/>
</dbReference>
<feature type="transmembrane region" description="Helical" evidence="6">
    <location>
        <begin position="61"/>
        <end position="83"/>
    </location>
</feature>
<evidence type="ECO:0000256" key="2">
    <source>
        <dbReference type="ARBA" id="ARBA00005587"/>
    </source>
</evidence>
<dbReference type="RefSeq" id="WP_077812685.1">
    <property type="nucleotide sequence ID" value="NZ_CP014692.1"/>
</dbReference>
<dbReference type="InterPro" id="IPR047623">
    <property type="entry name" value="SatP"/>
</dbReference>
<feature type="transmembrane region" description="Helical" evidence="6">
    <location>
        <begin position="37"/>
        <end position="54"/>
    </location>
</feature>